<dbReference type="Gene3D" id="3.30.450.40">
    <property type="match status" value="1"/>
</dbReference>
<proteinExistence type="predicted"/>
<protein>
    <submittedName>
        <fullName evidence="3">Transcriptional regulator</fullName>
    </submittedName>
</protein>
<gene>
    <name evidence="3" type="ORF">SAMN04488000_124111</name>
</gene>
<feature type="region of interest" description="Disordered" evidence="1">
    <location>
        <begin position="111"/>
        <end position="131"/>
    </location>
</feature>
<dbReference type="Pfam" id="PF01614">
    <property type="entry name" value="IclR_C"/>
    <property type="match status" value="1"/>
</dbReference>
<keyword evidence="4" id="KW-1185">Reference proteome</keyword>
<dbReference type="GO" id="GO:0003677">
    <property type="term" value="F:DNA binding"/>
    <property type="evidence" value="ECO:0007669"/>
    <property type="project" value="TreeGrafter"/>
</dbReference>
<dbReference type="InterPro" id="IPR050707">
    <property type="entry name" value="HTH_MetabolicPath_Reg"/>
</dbReference>
<feature type="domain" description="IclR-ED" evidence="2">
    <location>
        <begin position="23"/>
        <end position="131"/>
    </location>
</feature>
<evidence type="ECO:0000259" key="2">
    <source>
        <dbReference type="PROSITE" id="PS51078"/>
    </source>
</evidence>
<reference evidence="4" key="1">
    <citation type="submission" date="2016-10" db="EMBL/GenBank/DDBJ databases">
        <authorList>
            <person name="Varghese N."/>
            <person name="Submissions S."/>
        </authorList>
    </citation>
    <scope>NUCLEOTIDE SEQUENCE [LARGE SCALE GENOMIC DNA]</scope>
    <source>
        <strain evidence="4">DSM 44437</strain>
    </source>
</reference>
<accession>A0A1H9WV46</accession>
<dbReference type="STRING" id="65499.SAMN04488000_124111"/>
<dbReference type="AlphaFoldDB" id="A0A1H9WV46"/>
<evidence type="ECO:0000313" key="3">
    <source>
        <dbReference type="EMBL" id="SES37283.1"/>
    </source>
</evidence>
<dbReference type="SUPFAM" id="SSF55781">
    <property type="entry name" value="GAF domain-like"/>
    <property type="match status" value="1"/>
</dbReference>
<dbReference type="PANTHER" id="PTHR30136">
    <property type="entry name" value="HELIX-TURN-HELIX TRANSCRIPTIONAL REGULATOR, ICLR FAMILY"/>
    <property type="match status" value="1"/>
</dbReference>
<evidence type="ECO:0000256" key="1">
    <source>
        <dbReference type="SAM" id="MobiDB-lite"/>
    </source>
</evidence>
<dbReference type="PANTHER" id="PTHR30136:SF24">
    <property type="entry name" value="HTH-TYPE TRANSCRIPTIONAL REPRESSOR ALLR"/>
    <property type="match status" value="1"/>
</dbReference>
<dbReference type="Proteomes" id="UP000199503">
    <property type="component" value="Unassembled WGS sequence"/>
</dbReference>
<dbReference type="InterPro" id="IPR014757">
    <property type="entry name" value="Tscrpt_reg_IclR_C"/>
</dbReference>
<dbReference type="EMBL" id="FOFV01000024">
    <property type="protein sequence ID" value="SES37283.1"/>
    <property type="molecule type" value="Genomic_DNA"/>
</dbReference>
<name>A0A1H9WV46_9PSEU</name>
<dbReference type="GO" id="GO:0045892">
    <property type="term" value="P:negative regulation of DNA-templated transcription"/>
    <property type="evidence" value="ECO:0007669"/>
    <property type="project" value="TreeGrafter"/>
</dbReference>
<dbReference type="InterPro" id="IPR029016">
    <property type="entry name" value="GAF-like_dom_sf"/>
</dbReference>
<organism evidence="3 4">
    <name type="scientific">Lentzea albida</name>
    <dbReference type="NCBI Taxonomy" id="65499"/>
    <lineage>
        <taxon>Bacteria</taxon>
        <taxon>Bacillati</taxon>
        <taxon>Actinomycetota</taxon>
        <taxon>Actinomycetes</taxon>
        <taxon>Pseudonocardiales</taxon>
        <taxon>Pseudonocardiaceae</taxon>
        <taxon>Lentzea</taxon>
    </lineage>
</organism>
<sequence length="131" mass="14034">MCAALEDSHVVRRTDGLWALDHRVVEFGQSFLASTDIVAEFRRTAATLPTAHAGTMLLAILDGTDVPYLARHDGTQPIRPASDIGRRMPAVVTALGKAMFAQLPPAQLEQQLAQAGCSRSSRPDRTGPSSP</sequence>
<dbReference type="PROSITE" id="PS51078">
    <property type="entry name" value="ICLR_ED"/>
    <property type="match status" value="1"/>
</dbReference>
<dbReference type="GO" id="GO:0003700">
    <property type="term" value="F:DNA-binding transcription factor activity"/>
    <property type="evidence" value="ECO:0007669"/>
    <property type="project" value="TreeGrafter"/>
</dbReference>
<evidence type="ECO:0000313" key="4">
    <source>
        <dbReference type="Proteomes" id="UP000199503"/>
    </source>
</evidence>